<dbReference type="EMBL" id="ML995480">
    <property type="protein sequence ID" value="KAF2143968.1"/>
    <property type="molecule type" value="Genomic_DNA"/>
</dbReference>
<feature type="domain" description="DUF4246" evidence="2">
    <location>
        <begin position="47"/>
        <end position="477"/>
    </location>
</feature>
<dbReference type="Pfam" id="PF21666">
    <property type="entry name" value="DUF4246_N"/>
    <property type="match status" value="1"/>
</dbReference>
<feature type="region of interest" description="Disordered" evidence="1">
    <location>
        <begin position="247"/>
        <end position="272"/>
    </location>
</feature>
<dbReference type="InterPro" id="IPR049207">
    <property type="entry name" value="DUF4246_N"/>
</dbReference>
<organism evidence="4 5">
    <name type="scientific">Aplosporella prunicola CBS 121167</name>
    <dbReference type="NCBI Taxonomy" id="1176127"/>
    <lineage>
        <taxon>Eukaryota</taxon>
        <taxon>Fungi</taxon>
        <taxon>Dikarya</taxon>
        <taxon>Ascomycota</taxon>
        <taxon>Pezizomycotina</taxon>
        <taxon>Dothideomycetes</taxon>
        <taxon>Dothideomycetes incertae sedis</taxon>
        <taxon>Botryosphaeriales</taxon>
        <taxon>Aplosporellaceae</taxon>
        <taxon>Aplosporella</taxon>
    </lineage>
</organism>
<reference evidence="4" key="1">
    <citation type="journal article" date="2020" name="Stud. Mycol.">
        <title>101 Dothideomycetes genomes: a test case for predicting lifestyles and emergence of pathogens.</title>
        <authorList>
            <person name="Haridas S."/>
            <person name="Albert R."/>
            <person name="Binder M."/>
            <person name="Bloem J."/>
            <person name="Labutti K."/>
            <person name="Salamov A."/>
            <person name="Andreopoulos B."/>
            <person name="Baker S."/>
            <person name="Barry K."/>
            <person name="Bills G."/>
            <person name="Bluhm B."/>
            <person name="Cannon C."/>
            <person name="Castanera R."/>
            <person name="Culley D."/>
            <person name="Daum C."/>
            <person name="Ezra D."/>
            <person name="Gonzalez J."/>
            <person name="Henrissat B."/>
            <person name="Kuo A."/>
            <person name="Liang C."/>
            <person name="Lipzen A."/>
            <person name="Lutzoni F."/>
            <person name="Magnuson J."/>
            <person name="Mondo S."/>
            <person name="Nolan M."/>
            <person name="Ohm R."/>
            <person name="Pangilinan J."/>
            <person name="Park H.-J."/>
            <person name="Ramirez L."/>
            <person name="Alfaro M."/>
            <person name="Sun H."/>
            <person name="Tritt A."/>
            <person name="Yoshinaga Y."/>
            <person name="Zwiers L.-H."/>
            <person name="Turgeon B."/>
            <person name="Goodwin S."/>
            <person name="Spatafora J."/>
            <person name="Crous P."/>
            <person name="Grigoriev I."/>
        </authorList>
    </citation>
    <scope>NUCLEOTIDE SEQUENCE</scope>
    <source>
        <strain evidence="4">CBS 121167</strain>
    </source>
</reference>
<dbReference type="OrthoDB" id="415532at2759"/>
<dbReference type="InterPro" id="IPR049192">
    <property type="entry name" value="DUF4246_C"/>
</dbReference>
<dbReference type="PANTHER" id="PTHR33119:SF1">
    <property type="entry name" value="FE2OG DIOXYGENASE DOMAIN-CONTAINING PROTEIN"/>
    <property type="match status" value="1"/>
</dbReference>
<evidence type="ECO:0000313" key="4">
    <source>
        <dbReference type="EMBL" id="KAF2143968.1"/>
    </source>
</evidence>
<dbReference type="Pfam" id="PF14033">
    <property type="entry name" value="DUF4246"/>
    <property type="match status" value="1"/>
</dbReference>
<dbReference type="AlphaFoldDB" id="A0A6A6BK10"/>
<dbReference type="RefSeq" id="XP_033399680.1">
    <property type="nucleotide sequence ID" value="XM_033538825.1"/>
</dbReference>
<dbReference type="PANTHER" id="PTHR33119">
    <property type="entry name" value="IFI3P"/>
    <property type="match status" value="1"/>
</dbReference>
<dbReference type="InterPro" id="IPR025340">
    <property type="entry name" value="DUF4246"/>
</dbReference>
<accession>A0A6A6BK10</accession>
<evidence type="ECO:0000256" key="1">
    <source>
        <dbReference type="SAM" id="MobiDB-lite"/>
    </source>
</evidence>
<proteinExistence type="predicted"/>
<dbReference type="GeneID" id="54296321"/>
<evidence type="ECO:0000259" key="2">
    <source>
        <dbReference type="Pfam" id="PF14033"/>
    </source>
</evidence>
<name>A0A6A6BK10_9PEZI</name>
<feature type="domain" description="DUF4246" evidence="3">
    <location>
        <begin position="1"/>
        <end position="26"/>
    </location>
</feature>
<gene>
    <name evidence="4" type="ORF">K452DRAFT_267025</name>
</gene>
<sequence>MDRLTDKPDWRRKVFDEDIVQRWRSEVVAPQDLRPDHHARSQGFTPEMFDYCIRELRDKARDFVDEGIVLLYDVDAGVAKSDSLVSEELKQDLRAAVRPLEDVPDKYKDWHPGSDNRVLDLVHPSLFPLIYDCTHILPEKSVTLENCLRLCGSGEPAEFKPIKETNEFYSWEYQWLPAELAFTDDEVGVKFTSYINNLHPCRHEKLYAAIERIAAKAVPLWSVTLGSFYSPRNRVPVNETIYEYDYPGQNKSDQPQDHVNLEQEPEPESTEERLQRIQEEQIAEYDRIQRSRRLVLPQPQDYEPRDKPPFFNLRQKFIEKGLQVIVKLANIHLTPEKPKYEGGSWHVEEMLNEHICATALYYYDCENVTDSYLSFRQKIDTSDEDGLAEQNDYEGVEIMFDIKQDEPGIQDVGSIKTQEGRMLAFPNVFQHRVAPFKLNDPTRPGHRKIIALFLVDPYCRIISTARVPPQQKDWWADVVRKEGAVPKLPAELLEYVVEDVEWPMSLEEAKEHRLKLMQERTAFAGTVDDVFEEDTFNFCEH</sequence>
<protein>
    <submittedName>
        <fullName evidence="4">Uncharacterized protein</fullName>
    </submittedName>
</protein>
<dbReference type="Proteomes" id="UP000799438">
    <property type="component" value="Unassembled WGS sequence"/>
</dbReference>
<evidence type="ECO:0000313" key="5">
    <source>
        <dbReference type="Proteomes" id="UP000799438"/>
    </source>
</evidence>
<evidence type="ECO:0000259" key="3">
    <source>
        <dbReference type="Pfam" id="PF21666"/>
    </source>
</evidence>
<keyword evidence="5" id="KW-1185">Reference proteome</keyword>